<reference evidence="2 4" key="2">
    <citation type="submission" date="2024-04" db="EMBL/GenBank/DDBJ databases">
        <title>Three lactobacilli isolated from voided urine samples from females with type 2 diabetes.</title>
        <authorList>
            <person name="Kula A."/>
            <person name="Stegman N."/>
            <person name="Putonti C."/>
        </authorList>
    </citation>
    <scope>NUCLEOTIDE SEQUENCE [LARGE SCALE GENOMIC DNA]</scope>
    <source>
        <strain evidence="2 4">1855</strain>
    </source>
</reference>
<dbReference type="EMBL" id="JBBVUL010000005">
    <property type="protein sequence ID" value="MEL0564985.1"/>
    <property type="molecule type" value="Genomic_DNA"/>
</dbReference>
<evidence type="ECO:0000313" key="1">
    <source>
        <dbReference type="EMBL" id="KAA9323050.1"/>
    </source>
</evidence>
<organism evidence="1 3">
    <name type="scientific">Lactobacillus jensenii</name>
    <dbReference type="NCBI Taxonomy" id="109790"/>
    <lineage>
        <taxon>Bacteria</taxon>
        <taxon>Bacillati</taxon>
        <taxon>Bacillota</taxon>
        <taxon>Bacilli</taxon>
        <taxon>Lactobacillales</taxon>
        <taxon>Lactobacillaceae</taxon>
        <taxon>Lactobacillus</taxon>
    </lineage>
</organism>
<protein>
    <submittedName>
        <fullName evidence="1">Transcriptional regulator</fullName>
    </submittedName>
</protein>
<dbReference type="Proteomes" id="UP000327236">
    <property type="component" value="Unassembled WGS sequence"/>
</dbReference>
<dbReference type="KEGG" id="lje:BUE77_03535"/>
<dbReference type="Proteomes" id="UP001385848">
    <property type="component" value="Unassembled WGS sequence"/>
</dbReference>
<dbReference type="OrthoDB" id="9902162at2"/>
<reference evidence="1 3" key="1">
    <citation type="submission" date="2019-09" db="EMBL/GenBank/DDBJ databases">
        <title>Draft genome sequence assemblies of isolates from the urinary tract.</title>
        <authorList>
            <person name="Mores C.R."/>
            <person name="Putonti C."/>
            <person name="Wolfe A.J."/>
        </authorList>
    </citation>
    <scope>NUCLEOTIDE SEQUENCE [LARGE SCALE GENOMIC DNA]</scope>
    <source>
        <strain evidence="1 3">UMB246</strain>
    </source>
</reference>
<evidence type="ECO:0000313" key="3">
    <source>
        <dbReference type="Proteomes" id="UP000327236"/>
    </source>
</evidence>
<dbReference type="RefSeq" id="WP_006587923.1">
    <property type="nucleotide sequence ID" value="NZ_CATOUV010000001.1"/>
</dbReference>
<gene>
    <name evidence="2" type="ORF">AAC431_03475</name>
    <name evidence="1" type="ORF">F6H94_03840</name>
</gene>
<dbReference type="GeneID" id="31742776"/>
<evidence type="ECO:0000313" key="4">
    <source>
        <dbReference type="Proteomes" id="UP001385848"/>
    </source>
</evidence>
<dbReference type="EMBL" id="VYWW01000012">
    <property type="protein sequence ID" value="KAA9323050.1"/>
    <property type="molecule type" value="Genomic_DNA"/>
</dbReference>
<comment type="caution">
    <text evidence="1">The sequence shown here is derived from an EMBL/GenBank/DDBJ whole genome shotgun (WGS) entry which is preliminary data.</text>
</comment>
<sequence>MSDKEDYSHRFTEDFEFATKDLEKVWPKKVEGALRFWKRKHDAGRVPDDYYEKTREALLKSLDDWKKRHGKS</sequence>
<name>A0A5N1IHY9_LACJE</name>
<evidence type="ECO:0000313" key="2">
    <source>
        <dbReference type="EMBL" id="MEL0564985.1"/>
    </source>
</evidence>
<proteinExistence type="predicted"/>
<dbReference type="AlphaFoldDB" id="A0A5N1IHY9"/>
<keyword evidence="4" id="KW-1185">Reference proteome</keyword>
<accession>A0A5N1IHY9</accession>